<evidence type="ECO:0000313" key="3">
    <source>
        <dbReference type="Proteomes" id="UP000824120"/>
    </source>
</evidence>
<sequence length="458" mass="51882">MDTKTHPPSSNIKNSNEEEEEEEEEDYIDMEVTSSSSCSSPQISREFEFQMASISINDKEAATTTLTSPADELFYRGKLLPLHLPPRLEMVQKLLKNSKIESFQQQEEDDERFSISTRTPFDSCNMSSSPMVEKFLQTSKIQSFQEDEERLSISTKNLMNTRTPFDSCNITPSQMVQKLLQTSKIQSFQEEQRFNISTKNLISTNTSTPFESCNISPSESCRVSCELNPDEYFFEWSTEFSSFFKDNHPKMKSWSKKLKLVKQSLISQKLKSSTSKAYLNLKSLFNKSTCSLDHQQQVPKECSNKYIKVCKRTPFGHIGKCTHSPTLASMIRDNEREGVHEDNVNSTHRRSFSAAIKKHSPTKCLSSSSSSGSTSSSSSSSSFSLNSNGFYELNFLKRSSSVTTEIEGSIEAAIAHCKKSQELCNPKRKLNEAEGIHSMSISKIKATEIQERSDLCRF</sequence>
<dbReference type="GO" id="GO:0019210">
    <property type="term" value="F:kinase inhibitor activity"/>
    <property type="evidence" value="ECO:0007669"/>
    <property type="project" value="InterPro"/>
</dbReference>
<feature type="compositionally biased region" description="Basic residues" evidence="1">
    <location>
        <begin position="347"/>
        <end position="361"/>
    </location>
</feature>
<keyword evidence="3" id="KW-1185">Reference proteome</keyword>
<feature type="compositionally biased region" description="Polar residues" evidence="1">
    <location>
        <begin position="1"/>
        <end position="14"/>
    </location>
</feature>
<evidence type="ECO:0008006" key="4">
    <source>
        <dbReference type="Google" id="ProtNLM"/>
    </source>
</evidence>
<dbReference type="Proteomes" id="UP000824120">
    <property type="component" value="Chromosome 9"/>
</dbReference>
<feature type="compositionally biased region" description="Acidic residues" evidence="1">
    <location>
        <begin position="17"/>
        <end position="29"/>
    </location>
</feature>
<gene>
    <name evidence="2" type="ORF">H5410_044967</name>
</gene>
<comment type="caution">
    <text evidence="2">The sequence shown here is derived from an EMBL/GenBank/DDBJ whole genome shotgun (WGS) entry which is preliminary data.</text>
</comment>
<name>A0A9J5XAE7_SOLCO</name>
<feature type="compositionally biased region" description="Low complexity" evidence="1">
    <location>
        <begin position="365"/>
        <end position="384"/>
    </location>
</feature>
<accession>A0A9J5XAE7</accession>
<dbReference type="PANTHER" id="PTHR33312">
    <property type="entry name" value="MEMBRANE-ASSOCIATED KINASE REGULATOR 4-RELATED"/>
    <property type="match status" value="1"/>
</dbReference>
<dbReference type="AlphaFoldDB" id="A0A9J5XAE7"/>
<dbReference type="PANTHER" id="PTHR33312:SF5">
    <property type="entry name" value="MEMBRANE-ASSOCIATED KINASE REGULATOR 4-RELATED"/>
    <property type="match status" value="1"/>
</dbReference>
<dbReference type="EMBL" id="JACXVP010000009">
    <property type="protein sequence ID" value="KAG5584533.1"/>
    <property type="molecule type" value="Genomic_DNA"/>
</dbReference>
<dbReference type="OrthoDB" id="1938320at2759"/>
<evidence type="ECO:0000313" key="2">
    <source>
        <dbReference type="EMBL" id="KAG5584533.1"/>
    </source>
</evidence>
<dbReference type="GO" id="GO:0005886">
    <property type="term" value="C:plasma membrane"/>
    <property type="evidence" value="ECO:0007669"/>
    <property type="project" value="InterPro"/>
</dbReference>
<evidence type="ECO:0000256" key="1">
    <source>
        <dbReference type="SAM" id="MobiDB-lite"/>
    </source>
</evidence>
<protein>
    <recommendedName>
        <fullName evidence="4">Membrane-associated kinase regulator 4</fullName>
    </recommendedName>
</protein>
<reference evidence="2 3" key="1">
    <citation type="submission" date="2020-09" db="EMBL/GenBank/DDBJ databases">
        <title>De no assembly of potato wild relative species, Solanum commersonii.</title>
        <authorList>
            <person name="Cho K."/>
        </authorList>
    </citation>
    <scope>NUCLEOTIDE SEQUENCE [LARGE SCALE GENOMIC DNA]</scope>
    <source>
        <strain evidence="2">LZ3.2</strain>
        <tissue evidence="2">Leaf</tissue>
    </source>
</reference>
<feature type="region of interest" description="Disordered" evidence="1">
    <location>
        <begin position="1"/>
        <end position="43"/>
    </location>
</feature>
<feature type="region of interest" description="Disordered" evidence="1">
    <location>
        <begin position="338"/>
        <end position="384"/>
    </location>
</feature>
<organism evidence="2 3">
    <name type="scientific">Solanum commersonii</name>
    <name type="common">Commerson's wild potato</name>
    <name type="synonym">Commerson's nightshade</name>
    <dbReference type="NCBI Taxonomy" id="4109"/>
    <lineage>
        <taxon>Eukaryota</taxon>
        <taxon>Viridiplantae</taxon>
        <taxon>Streptophyta</taxon>
        <taxon>Embryophyta</taxon>
        <taxon>Tracheophyta</taxon>
        <taxon>Spermatophyta</taxon>
        <taxon>Magnoliopsida</taxon>
        <taxon>eudicotyledons</taxon>
        <taxon>Gunneridae</taxon>
        <taxon>Pentapetalae</taxon>
        <taxon>asterids</taxon>
        <taxon>lamiids</taxon>
        <taxon>Solanales</taxon>
        <taxon>Solanaceae</taxon>
        <taxon>Solanoideae</taxon>
        <taxon>Solaneae</taxon>
        <taxon>Solanum</taxon>
    </lineage>
</organism>
<proteinExistence type="predicted"/>
<dbReference type="InterPro" id="IPR039620">
    <property type="entry name" value="BKI1/MAKR1/3/4"/>
</dbReference>